<gene>
    <name evidence="7" type="primary">mpv17</name>
    <name evidence="7" type="ORF">SPIL2461_LOCUS19867</name>
</gene>
<dbReference type="AlphaFoldDB" id="A0A812WVA2"/>
<evidence type="ECO:0000256" key="4">
    <source>
        <dbReference type="ARBA" id="ARBA00022989"/>
    </source>
</evidence>
<dbReference type="PANTHER" id="PTHR11266">
    <property type="entry name" value="PEROXISOMAL MEMBRANE PROTEIN 2, PXMP2 MPV17"/>
    <property type="match status" value="1"/>
</dbReference>
<comment type="caution">
    <text evidence="7">The sequence shown here is derived from an EMBL/GenBank/DDBJ whole genome shotgun (WGS) entry which is preliminary data.</text>
</comment>
<comment type="similarity">
    <text evidence="2 6">Belongs to the peroxisomal membrane protein PXMP2/4 family.</text>
</comment>
<reference evidence="7" key="1">
    <citation type="submission" date="2021-02" db="EMBL/GenBank/DDBJ databases">
        <authorList>
            <person name="Dougan E. K."/>
            <person name="Rhodes N."/>
            <person name="Thang M."/>
            <person name="Chan C."/>
        </authorList>
    </citation>
    <scope>NUCLEOTIDE SEQUENCE</scope>
</reference>
<dbReference type="Proteomes" id="UP000649617">
    <property type="component" value="Unassembled WGS sequence"/>
</dbReference>
<protein>
    <submittedName>
        <fullName evidence="7">Mpv17 protein</fullName>
    </submittedName>
</protein>
<proteinExistence type="inferred from homology"/>
<dbReference type="PANTHER" id="PTHR11266:SF17">
    <property type="entry name" value="PROTEIN MPV17"/>
    <property type="match status" value="1"/>
</dbReference>
<evidence type="ECO:0000256" key="5">
    <source>
        <dbReference type="ARBA" id="ARBA00023136"/>
    </source>
</evidence>
<evidence type="ECO:0000313" key="7">
    <source>
        <dbReference type="EMBL" id="CAE7704568.1"/>
    </source>
</evidence>
<evidence type="ECO:0000256" key="6">
    <source>
        <dbReference type="RuleBase" id="RU363053"/>
    </source>
</evidence>
<evidence type="ECO:0000256" key="1">
    <source>
        <dbReference type="ARBA" id="ARBA00004141"/>
    </source>
</evidence>
<name>A0A812WVA2_SYMPI</name>
<evidence type="ECO:0000313" key="8">
    <source>
        <dbReference type="Proteomes" id="UP000649617"/>
    </source>
</evidence>
<dbReference type="GO" id="GO:0005737">
    <property type="term" value="C:cytoplasm"/>
    <property type="evidence" value="ECO:0007669"/>
    <property type="project" value="TreeGrafter"/>
</dbReference>
<feature type="non-terminal residue" evidence="7">
    <location>
        <position position="178"/>
    </location>
</feature>
<feature type="transmembrane region" description="Helical" evidence="6">
    <location>
        <begin position="52"/>
        <end position="71"/>
    </location>
</feature>
<keyword evidence="3 6" id="KW-0812">Transmembrane</keyword>
<accession>A0A812WVA2</accession>
<dbReference type="InterPro" id="IPR007248">
    <property type="entry name" value="Mpv17_PMP22"/>
</dbReference>
<organism evidence="7 8">
    <name type="scientific">Symbiodinium pilosum</name>
    <name type="common">Dinoflagellate</name>
    <dbReference type="NCBI Taxonomy" id="2952"/>
    <lineage>
        <taxon>Eukaryota</taxon>
        <taxon>Sar</taxon>
        <taxon>Alveolata</taxon>
        <taxon>Dinophyceae</taxon>
        <taxon>Suessiales</taxon>
        <taxon>Symbiodiniaceae</taxon>
        <taxon>Symbiodinium</taxon>
    </lineage>
</organism>
<dbReference type="OrthoDB" id="430207at2759"/>
<evidence type="ECO:0000256" key="2">
    <source>
        <dbReference type="ARBA" id="ARBA00006824"/>
    </source>
</evidence>
<comment type="subcellular location">
    <subcellularLocation>
        <location evidence="1">Membrane</location>
        <topology evidence="1">Multi-pass membrane protein</topology>
    </subcellularLocation>
</comment>
<sequence>MALVTSRYAQLAMQWPHLVSGMTSSLIMTSADVFCQAVIQKPGPEGLDYRRTTGLAIFGLVWYGGPCKWLYLRMDRWMGRKPTFRNVAAKTFFDVYVHTPFGVVPGFYLVTSCFKGMDLRQTWSQLQREWKEASLGSSVFWTPAQVFNFWFVPQHYKIAYVSTLSFAHKTWLSWVSNK</sequence>
<keyword evidence="8" id="KW-1185">Reference proteome</keyword>
<comment type="caution">
    <text evidence="6">Lacks conserved residue(s) required for the propagation of feature annotation.</text>
</comment>
<keyword evidence="4 6" id="KW-1133">Transmembrane helix</keyword>
<keyword evidence="5 6" id="KW-0472">Membrane</keyword>
<dbReference type="Pfam" id="PF04117">
    <property type="entry name" value="Mpv17_PMP22"/>
    <property type="match status" value="1"/>
</dbReference>
<evidence type="ECO:0000256" key="3">
    <source>
        <dbReference type="ARBA" id="ARBA00022692"/>
    </source>
</evidence>
<dbReference type="EMBL" id="CAJNIZ010044897">
    <property type="protein sequence ID" value="CAE7704568.1"/>
    <property type="molecule type" value="Genomic_DNA"/>
</dbReference>
<dbReference type="GO" id="GO:0016020">
    <property type="term" value="C:membrane"/>
    <property type="evidence" value="ECO:0007669"/>
    <property type="project" value="UniProtKB-SubCell"/>
</dbReference>